<dbReference type="GO" id="GO:0003676">
    <property type="term" value="F:nucleic acid binding"/>
    <property type="evidence" value="ECO:0007669"/>
    <property type="project" value="InterPro"/>
</dbReference>
<dbReference type="Gene3D" id="1.10.8.10">
    <property type="entry name" value="DNA helicase RuvA subunit, C-terminal domain"/>
    <property type="match status" value="1"/>
</dbReference>
<dbReference type="PANTHER" id="PTHR18895">
    <property type="entry name" value="HEMK METHYLTRANSFERASE"/>
    <property type="match status" value="1"/>
</dbReference>
<feature type="binding site" evidence="4">
    <location>
        <begin position="110"/>
        <end position="114"/>
    </location>
    <ligand>
        <name>S-adenosyl-L-methionine</name>
        <dbReference type="ChEBI" id="CHEBI:59789"/>
    </ligand>
</feature>
<keyword evidence="8" id="KW-1185">Reference proteome</keyword>
<feature type="binding site" evidence="4">
    <location>
        <position position="179"/>
    </location>
    <ligand>
        <name>S-adenosyl-L-methionine</name>
        <dbReference type="ChEBI" id="CHEBI:59789"/>
    </ligand>
</feature>
<name>A0A2G8QSW3_9RHOB</name>
<dbReference type="InterPro" id="IPR040758">
    <property type="entry name" value="PrmC_N"/>
</dbReference>
<evidence type="ECO:0000256" key="1">
    <source>
        <dbReference type="ARBA" id="ARBA00022603"/>
    </source>
</evidence>
<dbReference type="HAMAP" id="MF_02126">
    <property type="entry name" value="RF_methyltr_PrmC"/>
    <property type="match status" value="1"/>
</dbReference>
<feature type="domain" description="Methyltransferase" evidence="5">
    <location>
        <begin position="105"/>
        <end position="234"/>
    </location>
</feature>
<feature type="domain" description="Release factor glutamine methyltransferase N-terminal" evidence="6">
    <location>
        <begin position="5"/>
        <end position="69"/>
    </location>
</feature>
<dbReference type="Pfam" id="PF17827">
    <property type="entry name" value="PrmC_N"/>
    <property type="match status" value="1"/>
</dbReference>
<organism evidence="7 8">
    <name type="scientific">Puniceibacterium antarcticum</name>
    <dbReference type="NCBI Taxonomy" id="1206336"/>
    <lineage>
        <taxon>Bacteria</taxon>
        <taxon>Pseudomonadati</taxon>
        <taxon>Pseudomonadota</taxon>
        <taxon>Alphaproteobacteria</taxon>
        <taxon>Rhodobacterales</taxon>
        <taxon>Paracoccaceae</taxon>
        <taxon>Puniceibacterium</taxon>
    </lineage>
</organism>
<evidence type="ECO:0000259" key="5">
    <source>
        <dbReference type="Pfam" id="PF13847"/>
    </source>
</evidence>
<dbReference type="InterPro" id="IPR025714">
    <property type="entry name" value="Methyltranfer_dom"/>
</dbReference>
<dbReference type="InterPro" id="IPR002052">
    <property type="entry name" value="DNA_methylase_N6_adenine_CS"/>
</dbReference>
<comment type="function">
    <text evidence="4">Methylates the class 1 translation termination release factors RF1/PrfA and RF2/PrfB on the glutamine residue of the universally conserved GGQ motif.</text>
</comment>
<evidence type="ECO:0000256" key="3">
    <source>
        <dbReference type="ARBA" id="ARBA00022691"/>
    </source>
</evidence>
<evidence type="ECO:0000259" key="6">
    <source>
        <dbReference type="Pfam" id="PF17827"/>
    </source>
</evidence>
<dbReference type="CDD" id="cd02440">
    <property type="entry name" value="AdoMet_MTases"/>
    <property type="match status" value="1"/>
</dbReference>
<dbReference type="Gene3D" id="3.40.50.150">
    <property type="entry name" value="Vaccinia Virus protein VP39"/>
    <property type="match status" value="1"/>
</dbReference>
<dbReference type="NCBIfam" id="TIGR00536">
    <property type="entry name" value="hemK_fam"/>
    <property type="match status" value="1"/>
</dbReference>
<reference evidence="7 8" key="1">
    <citation type="submission" date="2013-09" db="EMBL/GenBank/DDBJ databases">
        <title>Genome sequencing of Phaeobacter antarcticus sp. nov. SM1211.</title>
        <authorList>
            <person name="Zhang X.-Y."/>
            <person name="Liu C."/>
            <person name="Chen X.-L."/>
            <person name="Xie B.-B."/>
            <person name="Qin Q.-L."/>
            <person name="Rong J.-C."/>
            <person name="Zhang Y.-Z."/>
        </authorList>
    </citation>
    <scope>NUCLEOTIDE SEQUENCE [LARGE SCALE GENOMIC DNA]</scope>
    <source>
        <strain evidence="7 8">SM1211</strain>
    </source>
</reference>
<dbReference type="InterPro" id="IPR004556">
    <property type="entry name" value="HemK-like"/>
</dbReference>
<evidence type="ECO:0000313" key="8">
    <source>
        <dbReference type="Proteomes" id="UP000231259"/>
    </source>
</evidence>
<dbReference type="PANTHER" id="PTHR18895:SF74">
    <property type="entry name" value="MTRF1L RELEASE FACTOR GLUTAMINE METHYLTRANSFERASE"/>
    <property type="match status" value="1"/>
</dbReference>
<sequence length="275" mass="29235">MVLGIRALNAAEVPDGAKDARRLLAHALTVESGRLTLVLPDPVTPEQTAVFQNLIARRAARVPVSHLTGQRMFYGRTFCVSGDVLDPRPETETLIEAALAQPFQRVLDLGTGSGCILLTLVAERDGATGMGVDLSEAALSVAVANGRALNLAHRVAFAQGSWFAALQGSEERFDLIVSNPPYIAADEMADLSPEVRDHEPRMALTDEGDGLAAYRAIMADAPEHMKPGGRLMVEIGPTQGAKVRAMMLAAGLAPVAVLRDMDGRDRVVLGGKPRV</sequence>
<feature type="binding site" evidence="4">
    <location>
        <begin position="179"/>
        <end position="182"/>
    </location>
    <ligand>
        <name>substrate</name>
    </ligand>
</feature>
<dbReference type="PROSITE" id="PS00092">
    <property type="entry name" value="N6_MTASE"/>
    <property type="match status" value="1"/>
</dbReference>
<keyword evidence="1 4" id="KW-0489">Methyltransferase</keyword>
<comment type="similarity">
    <text evidence="4">Belongs to the protein N5-glutamine methyltransferase family. PrmC subfamily.</text>
</comment>
<dbReference type="SUPFAM" id="SSF53335">
    <property type="entry name" value="S-adenosyl-L-methionine-dependent methyltransferases"/>
    <property type="match status" value="1"/>
</dbReference>
<feature type="binding site" evidence="4">
    <location>
        <position position="133"/>
    </location>
    <ligand>
        <name>S-adenosyl-L-methionine</name>
        <dbReference type="ChEBI" id="CHEBI:59789"/>
    </ligand>
</feature>
<dbReference type="InterPro" id="IPR029063">
    <property type="entry name" value="SAM-dependent_MTases_sf"/>
</dbReference>
<dbReference type="Pfam" id="PF13847">
    <property type="entry name" value="Methyltransf_31"/>
    <property type="match status" value="1"/>
</dbReference>
<accession>A0A2G8QSW3</accession>
<gene>
    <name evidence="4" type="primary">prmC</name>
    <name evidence="7" type="ORF">P775_28185</name>
</gene>
<proteinExistence type="inferred from homology"/>
<keyword evidence="2 4" id="KW-0808">Transferase</keyword>
<dbReference type="NCBIfam" id="TIGR03534">
    <property type="entry name" value="RF_mod_PrmC"/>
    <property type="match status" value="1"/>
</dbReference>
<evidence type="ECO:0000313" key="7">
    <source>
        <dbReference type="EMBL" id="PIL12386.1"/>
    </source>
</evidence>
<dbReference type="GO" id="GO:0102559">
    <property type="term" value="F:peptide chain release factor N(5)-glutamine methyltransferase activity"/>
    <property type="evidence" value="ECO:0007669"/>
    <property type="project" value="UniProtKB-EC"/>
</dbReference>
<dbReference type="EMBL" id="AWWI01000186">
    <property type="protein sequence ID" value="PIL12386.1"/>
    <property type="molecule type" value="Genomic_DNA"/>
</dbReference>
<comment type="catalytic activity">
    <reaction evidence="4">
        <text>L-glutaminyl-[peptide chain release factor] + S-adenosyl-L-methionine = N(5)-methyl-L-glutaminyl-[peptide chain release factor] + S-adenosyl-L-homocysteine + H(+)</text>
        <dbReference type="Rhea" id="RHEA:42896"/>
        <dbReference type="Rhea" id="RHEA-COMP:10271"/>
        <dbReference type="Rhea" id="RHEA-COMP:10272"/>
        <dbReference type="ChEBI" id="CHEBI:15378"/>
        <dbReference type="ChEBI" id="CHEBI:30011"/>
        <dbReference type="ChEBI" id="CHEBI:57856"/>
        <dbReference type="ChEBI" id="CHEBI:59789"/>
        <dbReference type="ChEBI" id="CHEBI:61891"/>
        <dbReference type="EC" id="2.1.1.297"/>
    </reaction>
</comment>
<comment type="caution">
    <text evidence="7">The sequence shown here is derived from an EMBL/GenBank/DDBJ whole genome shotgun (WGS) entry which is preliminary data.</text>
</comment>
<dbReference type="GO" id="GO:0032259">
    <property type="term" value="P:methylation"/>
    <property type="evidence" value="ECO:0007669"/>
    <property type="project" value="UniProtKB-KW"/>
</dbReference>
<feature type="binding site" evidence="4">
    <location>
        <position position="162"/>
    </location>
    <ligand>
        <name>S-adenosyl-L-methionine</name>
        <dbReference type="ChEBI" id="CHEBI:59789"/>
    </ligand>
</feature>
<dbReference type="InterPro" id="IPR019874">
    <property type="entry name" value="RF_methyltr_PrmC"/>
</dbReference>
<dbReference type="InterPro" id="IPR050320">
    <property type="entry name" value="N5-glutamine_MTase"/>
</dbReference>
<dbReference type="PRINTS" id="PR00507">
    <property type="entry name" value="N12N6MTFRASE"/>
</dbReference>
<dbReference type="Proteomes" id="UP000231259">
    <property type="component" value="Unassembled WGS sequence"/>
</dbReference>
<protein>
    <recommendedName>
        <fullName evidence="4">Release factor glutamine methyltransferase</fullName>
        <shortName evidence="4">RF MTase</shortName>
        <ecNumber evidence="4">2.1.1.297</ecNumber>
    </recommendedName>
    <alternativeName>
        <fullName evidence="4">N5-glutamine methyltransferase PrmC</fullName>
    </alternativeName>
    <alternativeName>
        <fullName evidence="4">Protein-(glutamine-N5) MTase PrmC</fullName>
    </alternativeName>
    <alternativeName>
        <fullName evidence="4">Protein-glutamine N-methyltransferase PrmC</fullName>
    </alternativeName>
</protein>
<dbReference type="AlphaFoldDB" id="A0A2G8QSW3"/>
<keyword evidence="3 4" id="KW-0949">S-adenosyl-L-methionine</keyword>
<evidence type="ECO:0000256" key="4">
    <source>
        <dbReference type="HAMAP-Rule" id="MF_02126"/>
    </source>
</evidence>
<evidence type="ECO:0000256" key="2">
    <source>
        <dbReference type="ARBA" id="ARBA00022679"/>
    </source>
</evidence>
<dbReference type="EC" id="2.1.1.297" evidence="4"/>